<proteinExistence type="inferred from homology"/>
<evidence type="ECO:0000256" key="4">
    <source>
        <dbReference type="ARBA" id="ARBA00022630"/>
    </source>
</evidence>
<organism evidence="10 11">
    <name type="scientific">Legionella jordanis</name>
    <dbReference type="NCBI Taxonomy" id="456"/>
    <lineage>
        <taxon>Bacteria</taxon>
        <taxon>Pseudomonadati</taxon>
        <taxon>Pseudomonadota</taxon>
        <taxon>Gammaproteobacteria</taxon>
        <taxon>Legionellales</taxon>
        <taxon>Legionellaceae</taxon>
        <taxon>Legionella</taxon>
    </lineage>
</organism>
<comment type="catalytic activity">
    <reaction evidence="9">
        <text>3 propionate 3-nitronate + 3 O2 + H2O = 3 3-oxopropanoate + 2 nitrate + nitrite + H2O2 + 3 H(+)</text>
        <dbReference type="Rhea" id="RHEA:57332"/>
        <dbReference type="ChEBI" id="CHEBI:15377"/>
        <dbReference type="ChEBI" id="CHEBI:15378"/>
        <dbReference type="ChEBI" id="CHEBI:15379"/>
        <dbReference type="ChEBI" id="CHEBI:16240"/>
        <dbReference type="ChEBI" id="CHEBI:16301"/>
        <dbReference type="ChEBI" id="CHEBI:17632"/>
        <dbReference type="ChEBI" id="CHEBI:33190"/>
        <dbReference type="ChEBI" id="CHEBI:136067"/>
    </reaction>
</comment>
<dbReference type="EMBL" id="LNYJ01000011">
    <property type="protein sequence ID" value="KTD18451.1"/>
    <property type="molecule type" value="Genomic_DNA"/>
</dbReference>
<evidence type="ECO:0000256" key="3">
    <source>
        <dbReference type="ARBA" id="ARBA00022575"/>
    </source>
</evidence>
<evidence type="ECO:0000256" key="8">
    <source>
        <dbReference type="ARBA" id="ARBA00031155"/>
    </source>
</evidence>
<sequence>MDVILKIKPAVFSFTFGLVSPDIIRECRRLNILTMGTATTFEEGLALQNAGVNAVVAQGIEAGGHRGTFLKKQDSLLGTFALTRILSNLDIPVIAAGGIMDGQGIAAALALGADAVQLGTAFLLCKEAGTSTSYRQALLNSPHDSTRLTNAFSGRYARGIANRFMLEVEQDQDAILPFPLQNALTRDIRRKAAELQEPQFLSLWAGQGFKLIREMETEQLMHTLYSETSAAMKQLGRE</sequence>
<keyword evidence="3" id="KW-0216">Detoxification</keyword>
<comment type="cofactor">
    <cofactor evidence="1">
        <name>FMN</name>
        <dbReference type="ChEBI" id="CHEBI:58210"/>
    </cofactor>
</comment>
<dbReference type="PANTHER" id="PTHR42747">
    <property type="entry name" value="NITRONATE MONOOXYGENASE-RELATED"/>
    <property type="match status" value="1"/>
</dbReference>
<dbReference type="InterPro" id="IPR004136">
    <property type="entry name" value="NMO"/>
</dbReference>
<keyword evidence="6 10" id="KW-0560">Oxidoreductase</keyword>
<dbReference type="AlphaFoldDB" id="A0A0W0VE89"/>
<dbReference type="CDD" id="cd04730">
    <property type="entry name" value="NPD_like"/>
    <property type="match status" value="1"/>
</dbReference>
<dbReference type="PANTHER" id="PTHR42747:SF3">
    <property type="entry name" value="NITRONATE MONOOXYGENASE-RELATED"/>
    <property type="match status" value="1"/>
</dbReference>
<evidence type="ECO:0000313" key="10">
    <source>
        <dbReference type="EMBL" id="KTD18451.1"/>
    </source>
</evidence>
<dbReference type="Pfam" id="PF03060">
    <property type="entry name" value="NMO"/>
    <property type="match status" value="1"/>
</dbReference>
<gene>
    <name evidence="10" type="ORF">Ljor_2757</name>
</gene>
<evidence type="ECO:0000256" key="2">
    <source>
        <dbReference type="ARBA" id="ARBA00009881"/>
    </source>
</evidence>
<evidence type="ECO:0000256" key="5">
    <source>
        <dbReference type="ARBA" id="ARBA00022643"/>
    </source>
</evidence>
<dbReference type="PATRIC" id="fig|456.5.peg.2954"/>
<keyword evidence="7" id="KW-0503">Monooxygenase</keyword>
<dbReference type="Proteomes" id="UP000055035">
    <property type="component" value="Unassembled WGS sequence"/>
</dbReference>
<dbReference type="RefSeq" id="WP_058472111.1">
    <property type="nucleotide sequence ID" value="NZ_CAAAIC010000005.1"/>
</dbReference>
<keyword evidence="5" id="KW-0288">FMN</keyword>
<protein>
    <recommendedName>
        <fullName evidence="8">Propionate 3-nitronate monooxygenase</fullName>
    </recommendedName>
</protein>
<accession>A0A0W0VE89</accession>
<dbReference type="GO" id="GO:0009636">
    <property type="term" value="P:response to toxic substance"/>
    <property type="evidence" value="ECO:0007669"/>
    <property type="project" value="UniProtKB-KW"/>
</dbReference>
<keyword evidence="10" id="KW-0223">Dioxygenase</keyword>
<dbReference type="Gene3D" id="3.20.20.70">
    <property type="entry name" value="Aldolase class I"/>
    <property type="match status" value="1"/>
</dbReference>
<keyword evidence="4" id="KW-0285">Flavoprotein</keyword>
<evidence type="ECO:0000256" key="9">
    <source>
        <dbReference type="ARBA" id="ARBA00049401"/>
    </source>
</evidence>
<comment type="similarity">
    <text evidence="2">Belongs to the nitronate monooxygenase family. NMO class I subfamily.</text>
</comment>
<comment type="caution">
    <text evidence="10">The sequence shown here is derived from an EMBL/GenBank/DDBJ whole genome shotgun (WGS) entry which is preliminary data.</text>
</comment>
<dbReference type="STRING" id="456.Ljor_2757"/>
<evidence type="ECO:0000256" key="1">
    <source>
        <dbReference type="ARBA" id="ARBA00001917"/>
    </source>
</evidence>
<dbReference type="GO" id="GO:0051213">
    <property type="term" value="F:dioxygenase activity"/>
    <property type="evidence" value="ECO:0007669"/>
    <property type="project" value="UniProtKB-KW"/>
</dbReference>
<name>A0A0W0VE89_9GAMM</name>
<evidence type="ECO:0000313" key="11">
    <source>
        <dbReference type="Proteomes" id="UP000055035"/>
    </source>
</evidence>
<keyword evidence="11" id="KW-1185">Reference proteome</keyword>
<dbReference type="SUPFAM" id="SSF51412">
    <property type="entry name" value="Inosine monophosphate dehydrogenase (IMPDH)"/>
    <property type="match status" value="1"/>
</dbReference>
<evidence type="ECO:0000256" key="7">
    <source>
        <dbReference type="ARBA" id="ARBA00023033"/>
    </source>
</evidence>
<reference evidence="10 11" key="1">
    <citation type="submission" date="2015-11" db="EMBL/GenBank/DDBJ databases">
        <title>Genomic analysis of 38 Legionella species identifies large and diverse effector repertoires.</title>
        <authorList>
            <person name="Burstein D."/>
            <person name="Amaro F."/>
            <person name="Zusman T."/>
            <person name="Lifshitz Z."/>
            <person name="Cohen O."/>
            <person name="Gilbert J.A."/>
            <person name="Pupko T."/>
            <person name="Shuman H.A."/>
            <person name="Segal G."/>
        </authorList>
    </citation>
    <scope>NUCLEOTIDE SEQUENCE [LARGE SCALE GENOMIC DNA]</scope>
    <source>
        <strain evidence="10 11">BL-540</strain>
    </source>
</reference>
<evidence type="ECO:0000256" key="6">
    <source>
        <dbReference type="ARBA" id="ARBA00023002"/>
    </source>
</evidence>
<dbReference type="GO" id="GO:0018580">
    <property type="term" value="F:nitronate monooxygenase activity"/>
    <property type="evidence" value="ECO:0007669"/>
    <property type="project" value="InterPro"/>
</dbReference>
<dbReference type="InterPro" id="IPR013785">
    <property type="entry name" value="Aldolase_TIM"/>
</dbReference>